<dbReference type="InterPro" id="IPR006197">
    <property type="entry name" value="Peptidase_S24_LexA"/>
</dbReference>
<accession>A0ABU4S3M7</accession>
<keyword evidence="4 7" id="KW-0068">Autocatalytic cleavage</keyword>
<dbReference type="Proteomes" id="UP001273505">
    <property type="component" value="Unassembled WGS sequence"/>
</dbReference>
<feature type="domain" description="Peptidase S24/S26A/S26B/S26C" evidence="8">
    <location>
        <begin position="16"/>
        <end position="131"/>
    </location>
</feature>
<keyword evidence="9" id="KW-0548">Nucleotidyltransferase</keyword>
<dbReference type="EC" id="2.7.7.7" evidence="9"/>
<evidence type="ECO:0000256" key="4">
    <source>
        <dbReference type="ARBA" id="ARBA00022813"/>
    </source>
</evidence>
<evidence type="ECO:0000256" key="5">
    <source>
        <dbReference type="ARBA" id="ARBA00023204"/>
    </source>
</evidence>
<dbReference type="SUPFAM" id="SSF51306">
    <property type="entry name" value="LexA/Signal peptidase"/>
    <property type="match status" value="1"/>
</dbReference>
<evidence type="ECO:0000313" key="10">
    <source>
        <dbReference type="Proteomes" id="UP001273505"/>
    </source>
</evidence>
<keyword evidence="6" id="KW-0742">SOS response</keyword>
<dbReference type="PANTHER" id="PTHR33516:SF2">
    <property type="entry name" value="LEXA REPRESSOR-RELATED"/>
    <property type="match status" value="1"/>
</dbReference>
<evidence type="ECO:0000256" key="1">
    <source>
        <dbReference type="ARBA" id="ARBA00007484"/>
    </source>
</evidence>
<dbReference type="RefSeq" id="WP_302722224.1">
    <property type="nucleotide sequence ID" value="NZ_JAULRU010000514.1"/>
</dbReference>
<dbReference type="PANTHER" id="PTHR33516">
    <property type="entry name" value="LEXA REPRESSOR"/>
    <property type="match status" value="1"/>
</dbReference>
<evidence type="ECO:0000256" key="7">
    <source>
        <dbReference type="RuleBase" id="RU003991"/>
    </source>
</evidence>
<evidence type="ECO:0000313" key="9">
    <source>
        <dbReference type="EMBL" id="MDX6850473.1"/>
    </source>
</evidence>
<dbReference type="CDD" id="cd06529">
    <property type="entry name" value="S24_LexA-like"/>
    <property type="match status" value="1"/>
</dbReference>
<evidence type="ECO:0000256" key="2">
    <source>
        <dbReference type="ARBA" id="ARBA00022763"/>
    </source>
</evidence>
<dbReference type="EMBL" id="JAXAFO010000025">
    <property type="protein sequence ID" value="MDX6850473.1"/>
    <property type="molecule type" value="Genomic_DNA"/>
</dbReference>
<comment type="caution">
    <text evidence="9">The sequence shown here is derived from an EMBL/GenBank/DDBJ whole genome shotgun (WGS) entry which is preliminary data.</text>
</comment>
<protein>
    <submittedName>
        <fullName evidence="9">Translesion error-prone DNA polymerase V autoproteolytic subunit</fullName>
        <ecNumber evidence="9">2.7.7.7</ecNumber>
    </submittedName>
</protein>
<dbReference type="InterPro" id="IPR039418">
    <property type="entry name" value="LexA-like"/>
</dbReference>
<keyword evidence="9" id="KW-0808">Transferase</keyword>
<dbReference type="InterPro" id="IPR050077">
    <property type="entry name" value="LexA_repressor"/>
</dbReference>
<keyword evidence="5" id="KW-0234">DNA repair</keyword>
<reference evidence="9 10" key="1">
    <citation type="submission" date="2023-11" db="EMBL/GenBank/DDBJ databases">
        <title>Gilvimarinus fulvus sp. nov., isolated from the surface of Kelp.</title>
        <authorList>
            <person name="Sun Y.Y."/>
            <person name="Gong Y."/>
            <person name="Du Z.J."/>
        </authorList>
    </citation>
    <scope>NUCLEOTIDE SEQUENCE [LARGE SCALE GENOMIC DNA]</scope>
    <source>
        <strain evidence="9 10">SDUM040013</strain>
    </source>
</reference>
<proteinExistence type="inferred from homology"/>
<dbReference type="GO" id="GO:0003887">
    <property type="term" value="F:DNA-directed DNA polymerase activity"/>
    <property type="evidence" value="ECO:0007669"/>
    <property type="project" value="UniProtKB-EC"/>
</dbReference>
<sequence length="142" mass="15731">MKIIPLAIDRLAIEIPLYGCRVRAGFPSPADDYLERPLDLNEHLIKRPAATYFVRALGDSMQQLGIYDGDLLIVDRSIEAAHGNVIIAAVEGELTCKVLNTKYRRLLSGNDLYPPIECSADMDWVSEGVVVASVRYHHVLPG</sequence>
<dbReference type="PRINTS" id="PR00726">
    <property type="entry name" value="LEXASERPTASE"/>
</dbReference>
<dbReference type="Pfam" id="PF00717">
    <property type="entry name" value="Peptidase_S24"/>
    <property type="match status" value="1"/>
</dbReference>
<dbReference type="InterPro" id="IPR036286">
    <property type="entry name" value="LexA/Signal_pep-like_sf"/>
</dbReference>
<dbReference type="Gene3D" id="2.10.109.10">
    <property type="entry name" value="Umud Fragment, subunit A"/>
    <property type="match status" value="1"/>
</dbReference>
<evidence type="ECO:0000259" key="8">
    <source>
        <dbReference type="Pfam" id="PF00717"/>
    </source>
</evidence>
<keyword evidence="2" id="KW-0227">DNA damage</keyword>
<evidence type="ECO:0000256" key="3">
    <source>
        <dbReference type="ARBA" id="ARBA00022801"/>
    </source>
</evidence>
<organism evidence="9 10">
    <name type="scientific">Gilvimarinus gilvus</name>
    <dbReference type="NCBI Taxonomy" id="3058038"/>
    <lineage>
        <taxon>Bacteria</taxon>
        <taxon>Pseudomonadati</taxon>
        <taxon>Pseudomonadota</taxon>
        <taxon>Gammaproteobacteria</taxon>
        <taxon>Cellvibrionales</taxon>
        <taxon>Cellvibrionaceae</taxon>
        <taxon>Gilvimarinus</taxon>
    </lineage>
</organism>
<evidence type="ECO:0000256" key="6">
    <source>
        <dbReference type="ARBA" id="ARBA00023236"/>
    </source>
</evidence>
<dbReference type="InterPro" id="IPR015927">
    <property type="entry name" value="Peptidase_S24_S26A/B/C"/>
</dbReference>
<keyword evidence="10" id="KW-1185">Reference proteome</keyword>
<gene>
    <name evidence="9" type="primary">umuD</name>
    <name evidence="9" type="ORF">SCD92_13965</name>
</gene>
<keyword evidence="3 7" id="KW-0378">Hydrolase</keyword>
<dbReference type="NCBIfam" id="NF007621">
    <property type="entry name" value="PRK10276.1"/>
    <property type="match status" value="1"/>
</dbReference>
<comment type="similarity">
    <text evidence="1 7">Belongs to the peptidase S24 family.</text>
</comment>
<name>A0ABU4S3M7_9GAMM</name>